<dbReference type="PANTHER" id="PTHR48098:SF6">
    <property type="entry name" value="FERRI-BACILLIBACTIN ESTERASE BESA"/>
    <property type="match status" value="1"/>
</dbReference>
<keyword evidence="2" id="KW-0378">Hydrolase</keyword>
<feature type="signal peptide" evidence="1">
    <location>
        <begin position="1"/>
        <end position="19"/>
    </location>
</feature>
<dbReference type="RefSeq" id="WP_155600954.1">
    <property type="nucleotide sequence ID" value="NZ_RCNR01000050.1"/>
</dbReference>
<sequence length="309" mass="35727">MKKLICTTIILFLILTVKAQTTLPKVVHGKLERVENYESKFITSRNVDVWLPEDYSPSKKYAVLYMHDGQMLFDPESSWNKQAWNVDDVASKLFQSNKIKKFIVVGIWNGGETRHSDYFPQKPFESLLDSQRDTVNAQLKSSHVPINEMFSPQSNNYLKFIVEELKPYIDKTYSVYPDKENTFVMGSSMGGLISMYAICEYPNVFGGAACLSTHWPGTFLLENNPVPDAFLSYLDKNLPNPKSHKIYFDCGDETLDKLYPKIQEKVDQLMVEKGYNETNWSTKFFPGENHSENAWSKRLNFPLEFLFKK</sequence>
<name>A0A7X2ZWK8_9FLAO</name>
<dbReference type="InterPro" id="IPR050583">
    <property type="entry name" value="Mycobacterial_A85_antigen"/>
</dbReference>
<dbReference type="Proteomes" id="UP000540519">
    <property type="component" value="Unassembled WGS sequence"/>
</dbReference>
<dbReference type="Gene3D" id="3.40.50.1820">
    <property type="entry name" value="alpha/beta hydrolase"/>
    <property type="match status" value="1"/>
</dbReference>
<dbReference type="SUPFAM" id="SSF53474">
    <property type="entry name" value="alpha/beta-Hydrolases"/>
    <property type="match status" value="1"/>
</dbReference>
<dbReference type="PANTHER" id="PTHR48098">
    <property type="entry name" value="ENTEROCHELIN ESTERASE-RELATED"/>
    <property type="match status" value="1"/>
</dbReference>
<keyword evidence="1" id="KW-0732">Signal</keyword>
<keyword evidence="3" id="KW-1185">Reference proteome</keyword>
<protein>
    <submittedName>
        <fullName evidence="2">Alpha/beta hydrolase</fullName>
    </submittedName>
</protein>
<dbReference type="AlphaFoldDB" id="A0A7X2ZWK8"/>
<gene>
    <name evidence="2" type="ORF">D9O36_17935</name>
</gene>
<reference evidence="2 3" key="1">
    <citation type="journal article" date="2019" name="Mar. Drugs">
        <title>Comparative Genomics and CAZyme Genome Repertoires of Marine Zobellia amurskyensis KMM 3526(T) and Zobellia laminariae KMM 3676(T).</title>
        <authorList>
            <person name="Chernysheva N."/>
            <person name="Bystritskaya E."/>
            <person name="Stenkova A."/>
            <person name="Golovkin I."/>
            <person name="Nedashkovskaya O."/>
            <person name="Isaeva M."/>
        </authorList>
    </citation>
    <scope>NUCLEOTIDE SEQUENCE [LARGE SCALE GENOMIC DNA]</scope>
    <source>
        <strain evidence="2 3">KMM 3526</strain>
    </source>
</reference>
<evidence type="ECO:0000313" key="2">
    <source>
        <dbReference type="EMBL" id="MUH37735.1"/>
    </source>
</evidence>
<dbReference type="GO" id="GO:0016787">
    <property type="term" value="F:hydrolase activity"/>
    <property type="evidence" value="ECO:0007669"/>
    <property type="project" value="UniProtKB-KW"/>
</dbReference>
<dbReference type="Pfam" id="PF00756">
    <property type="entry name" value="Esterase"/>
    <property type="match status" value="1"/>
</dbReference>
<evidence type="ECO:0000313" key="3">
    <source>
        <dbReference type="Proteomes" id="UP000540519"/>
    </source>
</evidence>
<evidence type="ECO:0000256" key="1">
    <source>
        <dbReference type="SAM" id="SignalP"/>
    </source>
</evidence>
<dbReference type="InterPro" id="IPR000801">
    <property type="entry name" value="Esterase-like"/>
</dbReference>
<organism evidence="2 3">
    <name type="scientific">Zobellia amurskyensis</name>
    <dbReference type="NCBI Taxonomy" id="248905"/>
    <lineage>
        <taxon>Bacteria</taxon>
        <taxon>Pseudomonadati</taxon>
        <taxon>Bacteroidota</taxon>
        <taxon>Flavobacteriia</taxon>
        <taxon>Flavobacteriales</taxon>
        <taxon>Flavobacteriaceae</taxon>
        <taxon>Zobellia</taxon>
    </lineage>
</organism>
<accession>A0A7X2ZWK8</accession>
<dbReference type="OrthoDB" id="9784036at2"/>
<proteinExistence type="predicted"/>
<dbReference type="InterPro" id="IPR029058">
    <property type="entry name" value="AB_hydrolase_fold"/>
</dbReference>
<feature type="chain" id="PRO_5031228796" evidence="1">
    <location>
        <begin position="20"/>
        <end position="309"/>
    </location>
</feature>
<comment type="caution">
    <text evidence="2">The sequence shown here is derived from an EMBL/GenBank/DDBJ whole genome shotgun (WGS) entry which is preliminary data.</text>
</comment>
<dbReference type="EMBL" id="RCNR01000050">
    <property type="protein sequence ID" value="MUH37735.1"/>
    <property type="molecule type" value="Genomic_DNA"/>
</dbReference>